<dbReference type="Proteomes" id="UP000193380">
    <property type="component" value="Unassembled WGS sequence"/>
</dbReference>
<name>A0A060XX67_ONCMY</name>
<evidence type="ECO:0000313" key="2">
    <source>
        <dbReference type="Proteomes" id="UP000193380"/>
    </source>
</evidence>
<proteinExistence type="predicted"/>
<sequence>MKKSLIGGNHSKIVVEQRKSEYYELKTKLQGTPDYLQVLEEQTQMSQM</sequence>
<dbReference type="STRING" id="8022.A0A060XX67"/>
<dbReference type="EMBL" id="FR906269">
    <property type="protein sequence ID" value="CDQ83857.1"/>
    <property type="molecule type" value="Genomic_DNA"/>
</dbReference>
<gene>
    <name evidence="1" type="ORF">GSONMT00020470001</name>
</gene>
<protein>
    <submittedName>
        <fullName evidence="1">Uncharacterized protein</fullName>
    </submittedName>
</protein>
<accession>A0A060XX67</accession>
<organism evidence="1 2">
    <name type="scientific">Oncorhynchus mykiss</name>
    <name type="common">Rainbow trout</name>
    <name type="synonym">Salmo gairdneri</name>
    <dbReference type="NCBI Taxonomy" id="8022"/>
    <lineage>
        <taxon>Eukaryota</taxon>
        <taxon>Metazoa</taxon>
        <taxon>Chordata</taxon>
        <taxon>Craniata</taxon>
        <taxon>Vertebrata</taxon>
        <taxon>Euteleostomi</taxon>
        <taxon>Actinopterygii</taxon>
        <taxon>Neopterygii</taxon>
        <taxon>Teleostei</taxon>
        <taxon>Protacanthopterygii</taxon>
        <taxon>Salmoniformes</taxon>
        <taxon>Salmonidae</taxon>
        <taxon>Salmoninae</taxon>
        <taxon>Oncorhynchus</taxon>
    </lineage>
</organism>
<dbReference type="PaxDb" id="8022-A0A060XX67"/>
<evidence type="ECO:0000313" key="1">
    <source>
        <dbReference type="EMBL" id="CDQ83857.1"/>
    </source>
</evidence>
<dbReference type="AlphaFoldDB" id="A0A060XX67"/>
<reference evidence="1" key="1">
    <citation type="journal article" date="2014" name="Nat. Commun.">
        <title>The rainbow trout genome provides novel insights into evolution after whole-genome duplication in vertebrates.</title>
        <authorList>
            <person name="Berthelot C."/>
            <person name="Brunet F."/>
            <person name="Chalopin D."/>
            <person name="Juanchich A."/>
            <person name="Bernard M."/>
            <person name="Noel B."/>
            <person name="Bento P."/>
            <person name="Da Silva C."/>
            <person name="Labadie K."/>
            <person name="Alberti A."/>
            <person name="Aury J.M."/>
            <person name="Louis A."/>
            <person name="Dehais P."/>
            <person name="Bardou P."/>
            <person name="Montfort J."/>
            <person name="Klopp C."/>
            <person name="Cabau C."/>
            <person name="Gaspin C."/>
            <person name="Thorgaard G.H."/>
            <person name="Boussaha M."/>
            <person name="Quillet E."/>
            <person name="Guyomard R."/>
            <person name="Galiana D."/>
            <person name="Bobe J."/>
            <person name="Volff J.N."/>
            <person name="Genet C."/>
            <person name="Wincker P."/>
            <person name="Jaillon O."/>
            <person name="Roest Crollius H."/>
            <person name="Guiguen Y."/>
        </authorList>
    </citation>
    <scope>NUCLEOTIDE SEQUENCE [LARGE SCALE GENOMIC DNA]</scope>
</reference>
<reference evidence="1" key="2">
    <citation type="submission" date="2014-03" db="EMBL/GenBank/DDBJ databases">
        <authorList>
            <person name="Genoscope - CEA"/>
        </authorList>
    </citation>
    <scope>NUCLEOTIDE SEQUENCE</scope>
</reference>